<reference evidence="3" key="1">
    <citation type="journal article" date="2021" name="Proc. Natl. Acad. Sci. U.S.A.">
        <title>A Catalog of Tens of Thousands of Viruses from Human Metagenomes Reveals Hidden Associations with Chronic Diseases.</title>
        <authorList>
            <person name="Tisza M.J."/>
            <person name="Buck C.B."/>
        </authorList>
    </citation>
    <scope>NUCLEOTIDE SEQUENCE</scope>
    <source>
        <strain evidence="3">Ctwhn18</strain>
    </source>
</reference>
<dbReference type="EMBL" id="BK015295">
    <property type="protein sequence ID" value="DAD99866.1"/>
    <property type="molecule type" value="Genomic_DNA"/>
</dbReference>
<evidence type="ECO:0000259" key="1">
    <source>
        <dbReference type="Pfam" id="PF01471"/>
    </source>
</evidence>
<sequence>MIYKYTDETQLSAHFNVREFRCKCGRSHDIELNPDLILKLEKLYRALDCTKIIITSGYRCSDHDKAVGGNGYGQHTKGNAADIICYDQDGEIINTKKIACRAQSIGFRGIGNIDRTYTAIHVDVRTGAKWYGDEAVRGGTSGSVTDDFCRYYAVTTKTNPISELQTILNAKGASLTVDGIAGTKTRAECYRYTIEPGDQGQLTRWVQQRLNTLGFDCGAADGIAGTLTMNAIHALQESNGHDVGILKNSDWDILTR</sequence>
<organism evidence="3">
    <name type="scientific">Siphoviridae sp. ctwhn18</name>
    <dbReference type="NCBI Taxonomy" id="2825733"/>
    <lineage>
        <taxon>Viruses</taxon>
        <taxon>Duplodnaviria</taxon>
        <taxon>Heunggongvirae</taxon>
        <taxon>Uroviricota</taxon>
        <taxon>Caudoviricetes</taxon>
    </lineage>
</organism>
<evidence type="ECO:0000313" key="3">
    <source>
        <dbReference type="EMBL" id="DAD99866.1"/>
    </source>
</evidence>
<dbReference type="Gene3D" id="1.10.101.10">
    <property type="entry name" value="PGBD-like superfamily/PGBD"/>
    <property type="match status" value="1"/>
</dbReference>
<dbReference type="SUPFAM" id="SSF47090">
    <property type="entry name" value="PGBD-like"/>
    <property type="match status" value="1"/>
</dbReference>
<dbReference type="InterPro" id="IPR036366">
    <property type="entry name" value="PGBDSf"/>
</dbReference>
<dbReference type="InterPro" id="IPR036365">
    <property type="entry name" value="PGBD-like_sf"/>
</dbReference>
<dbReference type="InterPro" id="IPR002477">
    <property type="entry name" value="Peptidoglycan-bd-like"/>
</dbReference>
<dbReference type="InterPro" id="IPR009045">
    <property type="entry name" value="Zn_M74/Hedgehog-like"/>
</dbReference>
<evidence type="ECO:0000259" key="2">
    <source>
        <dbReference type="Pfam" id="PF08291"/>
    </source>
</evidence>
<dbReference type="Gene3D" id="3.30.1380.10">
    <property type="match status" value="1"/>
</dbReference>
<accession>A0A8S5P075</accession>
<protein>
    <submittedName>
        <fullName evidence="3">Peptidase</fullName>
    </submittedName>
</protein>
<dbReference type="SUPFAM" id="SSF55166">
    <property type="entry name" value="Hedgehog/DD-peptidase"/>
    <property type="match status" value="1"/>
</dbReference>
<dbReference type="Pfam" id="PF01471">
    <property type="entry name" value="PG_binding_1"/>
    <property type="match status" value="1"/>
</dbReference>
<dbReference type="Pfam" id="PF08291">
    <property type="entry name" value="Peptidase_M15_3"/>
    <property type="match status" value="1"/>
</dbReference>
<dbReference type="InterPro" id="IPR013230">
    <property type="entry name" value="Peptidase_M15A_C"/>
</dbReference>
<feature type="domain" description="Peptidase M15A C-terminal" evidence="2">
    <location>
        <begin position="14"/>
        <end position="123"/>
    </location>
</feature>
<name>A0A8S5P075_9CAUD</name>
<feature type="domain" description="Peptidoglycan binding-like" evidence="1">
    <location>
        <begin position="200"/>
        <end position="241"/>
    </location>
</feature>
<proteinExistence type="predicted"/>